<feature type="domain" description="N-acetyltransferase" evidence="3">
    <location>
        <begin position="1"/>
        <end position="118"/>
    </location>
</feature>
<dbReference type="CDD" id="cd04301">
    <property type="entry name" value="NAT_SF"/>
    <property type="match status" value="1"/>
</dbReference>
<dbReference type="AlphaFoldDB" id="A0A928VZ54"/>
<dbReference type="EMBL" id="JADEXN010000434">
    <property type="protein sequence ID" value="MBE9042786.1"/>
    <property type="molecule type" value="Genomic_DNA"/>
</dbReference>
<dbReference type="GO" id="GO:0016747">
    <property type="term" value="F:acyltransferase activity, transferring groups other than amino-acyl groups"/>
    <property type="evidence" value="ECO:0007669"/>
    <property type="project" value="InterPro"/>
</dbReference>
<keyword evidence="2" id="KW-0012">Acyltransferase</keyword>
<gene>
    <name evidence="4" type="ORF">IQ235_18670</name>
</gene>
<comment type="caution">
    <text evidence="4">The sequence shown here is derived from an EMBL/GenBank/DDBJ whole genome shotgun (WGS) entry which is preliminary data.</text>
</comment>
<dbReference type="PANTHER" id="PTHR43420">
    <property type="entry name" value="ACETYLTRANSFERASE"/>
    <property type="match status" value="1"/>
</dbReference>
<dbReference type="SUPFAM" id="SSF55729">
    <property type="entry name" value="Acyl-CoA N-acyltransferases (Nat)"/>
    <property type="match status" value="1"/>
</dbReference>
<evidence type="ECO:0000256" key="2">
    <source>
        <dbReference type="ARBA" id="ARBA00023315"/>
    </source>
</evidence>
<dbReference type="InterPro" id="IPR050680">
    <property type="entry name" value="YpeA/RimI_acetyltransf"/>
</dbReference>
<dbReference type="InterPro" id="IPR000182">
    <property type="entry name" value="GNAT_dom"/>
</dbReference>
<dbReference type="RefSeq" id="WP_264322931.1">
    <property type="nucleotide sequence ID" value="NZ_JADEXN010000434.1"/>
</dbReference>
<dbReference type="Proteomes" id="UP000621799">
    <property type="component" value="Unassembled WGS sequence"/>
</dbReference>
<protein>
    <submittedName>
        <fullName evidence="4">GNAT family N-acetyltransferase</fullName>
    </submittedName>
</protein>
<keyword evidence="5" id="KW-1185">Reference proteome</keyword>
<keyword evidence="1" id="KW-0808">Transferase</keyword>
<evidence type="ECO:0000256" key="1">
    <source>
        <dbReference type="ARBA" id="ARBA00022679"/>
    </source>
</evidence>
<dbReference type="PROSITE" id="PS51186">
    <property type="entry name" value="GNAT"/>
    <property type="match status" value="1"/>
</dbReference>
<dbReference type="PANTHER" id="PTHR43420:SF12">
    <property type="entry name" value="N-ACETYLTRANSFERASE DOMAIN-CONTAINING PROTEIN"/>
    <property type="match status" value="1"/>
</dbReference>
<name>A0A928VZ54_9CYAN</name>
<dbReference type="Pfam" id="PF00583">
    <property type="entry name" value="Acetyltransf_1"/>
    <property type="match status" value="1"/>
</dbReference>
<organism evidence="4 5">
    <name type="scientific">Zarconia navalis LEGE 11467</name>
    <dbReference type="NCBI Taxonomy" id="1828826"/>
    <lineage>
        <taxon>Bacteria</taxon>
        <taxon>Bacillati</taxon>
        <taxon>Cyanobacteriota</taxon>
        <taxon>Cyanophyceae</taxon>
        <taxon>Oscillatoriophycideae</taxon>
        <taxon>Oscillatoriales</taxon>
        <taxon>Oscillatoriales incertae sedis</taxon>
        <taxon>Zarconia</taxon>
        <taxon>Zarconia navalis</taxon>
    </lineage>
</organism>
<evidence type="ECO:0000313" key="4">
    <source>
        <dbReference type="EMBL" id="MBE9042786.1"/>
    </source>
</evidence>
<reference evidence="4" key="1">
    <citation type="submission" date="2020-10" db="EMBL/GenBank/DDBJ databases">
        <authorList>
            <person name="Castelo-Branco R."/>
            <person name="Eusebio N."/>
            <person name="Adriana R."/>
            <person name="Vieira A."/>
            <person name="Brugerolle De Fraissinette N."/>
            <person name="Rezende De Castro R."/>
            <person name="Schneider M.P."/>
            <person name="Vasconcelos V."/>
            <person name="Leao P.N."/>
        </authorList>
    </citation>
    <scope>NUCLEOTIDE SEQUENCE</scope>
    <source>
        <strain evidence="4">LEGE 11467</strain>
    </source>
</reference>
<dbReference type="InterPro" id="IPR016181">
    <property type="entry name" value="Acyl_CoA_acyltransferase"/>
</dbReference>
<accession>A0A928VZ54</accession>
<evidence type="ECO:0000259" key="3">
    <source>
        <dbReference type="PROSITE" id="PS51186"/>
    </source>
</evidence>
<evidence type="ECO:0000313" key="5">
    <source>
        <dbReference type="Proteomes" id="UP000621799"/>
    </source>
</evidence>
<dbReference type="Gene3D" id="3.40.630.30">
    <property type="match status" value="1"/>
</dbReference>
<sequence>MNDRAKQRSIAPITVRILGQDEAAVLDRVVGMASAVHYVHPDKPNELWINEVGVAPAYQHRGIGKQLLEKLFDLARELGCTEAWVLTEAENSAARGLYAAVGGSEESVVYVTFDIKSG</sequence>
<proteinExistence type="predicted"/>